<evidence type="ECO:0000256" key="5">
    <source>
        <dbReference type="PROSITE-ProRule" id="PRU10061"/>
    </source>
</evidence>
<keyword evidence="9" id="KW-0858">Xylan degradation</keyword>
<dbReference type="InterPro" id="IPR044846">
    <property type="entry name" value="GH10"/>
</dbReference>
<evidence type="ECO:0000256" key="2">
    <source>
        <dbReference type="ARBA" id="ARBA00023277"/>
    </source>
</evidence>
<dbReference type="PANTHER" id="PTHR31490">
    <property type="entry name" value="GLYCOSYL HYDROLASE"/>
    <property type="match status" value="1"/>
</dbReference>
<feature type="chain" id="PRO_5007135848" description="Beta-xylanase" evidence="7">
    <location>
        <begin position="30"/>
        <end position="404"/>
    </location>
</feature>
<dbReference type="PANTHER" id="PTHR31490:SF90">
    <property type="entry name" value="ENDO-1,4-BETA-XYLANASE A"/>
    <property type="match status" value="1"/>
</dbReference>
<dbReference type="PRINTS" id="PR00134">
    <property type="entry name" value="GLHYDRLASE10"/>
</dbReference>
<accession>A0A109HQM1</accession>
<dbReference type="PROSITE" id="PS51760">
    <property type="entry name" value="GH10_2"/>
    <property type="match status" value="1"/>
</dbReference>
<evidence type="ECO:0000256" key="3">
    <source>
        <dbReference type="ARBA" id="ARBA00023295"/>
    </source>
</evidence>
<organism evidence="9 10">
    <name type="scientific">Xanthomonas campestris pv. translucens</name>
    <dbReference type="NCBI Taxonomy" id="343"/>
    <lineage>
        <taxon>Bacteria</taxon>
        <taxon>Pseudomonadati</taxon>
        <taxon>Pseudomonadota</taxon>
        <taxon>Gammaproteobacteria</taxon>
        <taxon>Lysobacterales</taxon>
        <taxon>Lysobacteraceae</taxon>
        <taxon>Xanthomonas</taxon>
        <taxon>Xanthomonas translucens group</taxon>
    </lineage>
</organism>
<dbReference type="InterPro" id="IPR001000">
    <property type="entry name" value="GH10_dom"/>
</dbReference>
<evidence type="ECO:0000256" key="7">
    <source>
        <dbReference type="SAM" id="SignalP"/>
    </source>
</evidence>
<keyword evidence="7" id="KW-0732">Signal</keyword>
<dbReference type="SMART" id="SM00633">
    <property type="entry name" value="Glyco_10"/>
    <property type="match status" value="1"/>
</dbReference>
<dbReference type="RefSeq" id="WP_058195449.1">
    <property type="nucleotide sequence ID" value="NZ_CP089999.1"/>
</dbReference>
<dbReference type="Pfam" id="PF00331">
    <property type="entry name" value="Glyco_hydro_10"/>
    <property type="match status" value="1"/>
</dbReference>
<dbReference type="PROSITE" id="PS00591">
    <property type="entry name" value="GH10_1"/>
    <property type="match status" value="1"/>
</dbReference>
<gene>
    <name evidence="9" type="ORF">ATB53_09725</name>
</gene>
<comment type="catalytic activity">
    <reaction evidence="6">
        <text>Endohydrolysis of (1-&gt;4)-beta-D-xylosidic linkages in xylans.</text>
        <dbReference type="EC" id="3.2.1.8"/>
    </reaction>
</comment>
<dbReference type="GO" id="GO:0045493">
    <property type="term" value="P:xylan catabolic process"/>
    <property type="evidence" value="ECO:0007669"/>
    <property type="project" value="UniProtKB-KW"/>
</dbReference>
<dbReference type="Proteomes" id="UP000055854">
    <property type="component" value="Unassembled WGS sequence"/>
</dbReference>
<comment type="caution">
    <text evidence="9">The sequence shown here is derived from an EMBL/GenBank/DDBJ whole genome shotgun (WGS) entry which is preliminary data.</text>
</comment>
<sequence>MTNAMPALRKALLAALLLAGLCGIAPAQAADAAATAAGTPAAATTRGLKDAYAGAFLIGTAVNADIVSGKDAACAALVPRQFNAITAENAMKAEVVNPRPGVFDFAAADAFVAYGRRHGMFVVGHTLVWHNQTPDWFFVDAQGKPNGRDAQIERMRAHIQAVAGRYVGKVQAWDVVNEVIDEDGSYRNTKWVERVGDGDELVRQAFRFAAQYAPDAQLYYNDFNAWRPQKRDGIVRMVKMLQRAGIRIDGVGMQGHWGLDYPSLHDIEAAIDAYAALGVKVMITELDVDVLPLTKEGQVIGTGMAHKQFQLPEFKRFLDPYRDGLPADVQARLRDRYAELFQLFWRKRDKLARVSVWGVDDGMSWKNDYPVPGRRNYPLLFDRQRRPKPAFDAVLAVPAQAQAQ</sequence>
<dbReference type="AlphaFoldDB" id="A0A109HQM1"/>
<dbReference type="GO" id="GO:0031176">
    <property type="term" value="F:endo-1,4-beta-xylanase activity"/>
    <property type="evidence" value="ECO:0007669"/>
    <property type="project" value="UniProtKB-EC"/>
</dbReference>
<evidence type="ECO:0000256" key="1">
    <source>
        <dbReference type="ARBA" id="ARBA00022801"/>
    </source>
</evidence>
<feature type="domain" description="GH10" evidence="8">
    <location>
        <begin position="42"/>
        <end position="397"/>
    </location>
</feature>
<keyword evidence="2 6" id="KW-0119">Carbohydrate metabolism</keyword>
<dbReference type="EMBL" id="LNTA01000030">
    <property type="protein sequence ID" value="KWV16380.1"/>
    <property type="molecule type" value="Genomic_DNA"/>
</dbReference>
<evidence type="ECO:0000313" key="9">
    <source>
        <dbReference type="EMBL" id="KWV16380.1"/>
    </source>
</evidence>
<protein>
    <recommendedName>
        <fullName evidence="6">Beta-xylanase</fullName>
        <ecNumber evidence="6">3.2.1.8</ecNumber>
    </recommendedName>
</protein>
<dbReference type="EC" id="3.2.1.8" evidence="6"/>
<keyword evidence="3 6" id="KW-0326">Glycosidase</keyword>
<dbReference type="InterPro" id="IPR031158">
    <property type="entry name" value="GH10_AS"/>
</dbReference>
<name>A0A109HQM1_XANCT</name>
<dbReference type="InterPro" id="IPR017853">
    <property type="entry name" value="GH"/>
</dbReference>
<evidence type="ECO:0000256" key="6">
    <source>
        <dbReference type="RuleBase" id="RU361174"/>
    </source>
</evidence>
<feature type="signal peptide" evidence="7">
    <location>
        <begin position="1"/>
        <end position="29"/>
    </location>
</feature>
<keyword evidence="4 6" id="KW-0624">Polysaccharide degradation</keyword>
<evidence type="ECO:0000256" key="4">
    <source>
        <dbReference type="ARBA" id="ARBA00023326"/>
    </source>
</evidence>
<comment type="similarity">
    <text evidence="6">Belongs to the glycosyl hydrolase 10 (cellulase F) family.</text>
</comment>
<keyword evidence="1 6" id="KW-0378">Hydrolase</keyword>
<proteinExistence type="inferred from homology"/>
<reference evidence="9 10" key="1">
    <citation type="submission" date="2015-11" db="EMBL/GenBank/DDBJ databases">
        <title>Long Read and Single Molecule DNA Sequencing Simplifies Genome Assembly and TAL Effector Gene Analysis of Xanthomonas translucens.</title>
        <authorList>
            <person name="Peng Z."/>
            <person name="Hu Y."/>
            <person name="Xie J."/>
            <person name="Potnis N."/>
            <person name="Akhunova A."/>
            <person name="Jones J."/>
            <person name="Liu Z."/>
            <person name="White F."/>
            <person name="Liu S."/>
        </authorList>
    </citation>
    <scope>NUCLEOTIDE SEQUENCE [LARGE SCALE GENOMIC DNA]</scope>
    <source>
        <strain evidence="9 10">B1</strain>
    </source>
</reference>
<evidence type="ECO:0000259" key="8">
    <source>
        <dbReference type="PROSITE" id="PS51760"/>
    </source>
</evidence>
<dbReference type="Gene3D" id="3.20.20.80">
    <property type="entry name" value="Glycosidases"/>
    <property type="match status" value="1"/>
</dbReference>
<evidence type="ECO:0000313" key="10">
    <source>
        <dbReference type="Proteomes" id="UP000055854"/>
    </source>
</evidence>
<feature type="active site" description="Nucleophile" evidence="5">
    <location>
        <position position="285"/>
    </location>
</feature>
<dbReference type="SUPFAM" id="SSF51445">
    <property type="entry name" value="(Trans)glycosidases"/>
    <property type="match status" value="1"/>
</dbReference>